<feature type="compositionally biased region" description="Polar residues" evidence="1">
    <location>
        <begin position="46"/>
        <end position="59"/>
    </location>
</feature>
<evidence type="ECO:0000313" key="3">
    <source>
        <dbReference type="Proteomes" id="UP001623349"/>
    </source>
</evidence>
<protein>
    <submittedName>
        <fullName evidence="2">Uncharacterized protein</fullName>
    </submittedName>
</protein>
<evidence type="ECO:0000256" key="1">
    <source>
        <dbReference type="SAM" id="MobiDB-lite"/>
    </source>
</evidence>
<feature type="region of interest" description="Disordered" evidence="1">
    <location>
        <begin position="46"/>
        <end position="82"/>
    </location>
</feature>
<feature type="region of interest" description="Disordered" evidence="1">
    <location>
        <begin position="1"/>
        <end position="26"/>
    </location>
</feature>
<proteinExistence type="predicted"/>
<sequence length="82" mass="8530">MLDLEAMSHHTQQTVHTKQEDGNNAEAAGDVARGLLVGLAWTVSGSVATNNNPTTTEASHTGKVHNKSITPSPGDPCPRLAS</sequence>
<dbReference type="EMBL" id="BAAFST010000005">
    <property type="protein sequence ID" value="GAB1290324.1"/>
    <property type="molecule type" value="Genomic_DNA"/>
</dbReference>
<organism evidence="2 3">
    <name type="scientific">Apodemus speciosus</name>
    <name type="common">Large Japanese field mouse</name>
    <dbReference type="NCBI Taxonomy" id="105296"/>
    <lineage>
        <taxon>Eukaryota</taxon>
        <taxon>Metazoa</taxon>
        <taxon>Chordata</taxon>
        <taxon>Craniata</taxon>
        <taxon>Vertebrata</taxon>
        <taxon>Euteleostomi</taxon>
        <taxon>Mammalia</taxon>
        <taxon>Eutheria</taxon>
        <taxon>Euarchontoglires</taxon>
        <taxon>Glires</taxon>
        <taxon>Rodentia</taxon>
        <taxon>Myomorpha</taxon>
        <taxon>Muroidea</taxon>
        <taxon>Muridae</taxon>
        <taxon>Murinae</taxon>
        <taxon>Apodemus</taxon>
    </lineage>
</organism>
<evidence type="ECO:0000313" key="2">
    <source>
        <dbReference type="EMBL" id="GAB1290324.1"/>
    </source>
</evidence>
<name>A0ABQ0ETH5_APOSI</name>
<comment type="caution">
    <text evidence="2">The sequence shown here is derived from an EMBL/GenBank/DDBJ whole genome shotgun (WGS) entry which is preliminary data.</text>
</comment>
<dbReference type="Proteomes" id="UP001623349">
    <property type="component" value="Unassembled WGS sequence"/>
</dbReference>
<accession>A0ABQ0ETH5</accession>
<gene>
    <name evidence="2" type="ORF">APTSU1_000555400</name>
</gene>
<keyword evidence="3" id="KW-1185">Reference proteome</keyword>
<reference evidence="2 3" key="1">
    <citation type="submission" date="2024-08" db="EMBL/GenBank/DDBJ databases">
        <title>The draft genome of Apodemus speciosus.</title>
        <authorList>
            <person name="Nabeshima K."/>
            <person name="Suzuki S."/>
            <person name="Onuma M."/>
        </authorList>
    </citation>
    <scope>NUCLEOTIDE SEQUENCE [LARGE SCALE GENOMIC DNA]</scope>
    <source>
        <strain evidence="2">IB14-021</strain>
    </source>
</reference>